<dbReference type="InterPro" id="IPR050446">
    <property type="entry name" value="FAD-oxidoreductase/Apoptosis"/>
</dbReference>
<dbReference type="InterPro" id="IPR036188">
    <property type="entry name" value="FAD/NAD-bd_sf"/>
</dbReference>
<evidence type="ECO:0000256" key="1">
    <source>
        <dbReference type="ARBA" id="ARBA00001974"/>
    </source>
</evidence>
<evidence type="ECO:0000256" key="8">
    <source>
        <dbReference type="ARBA" id="ARBA00023004"/>
    </source>
</evidence>
<reference evidence="11 13" key="1">
    <citation type="submission" date="2024-02" db="EMBL/GenBank/DDBJ databases">
        <authorList>
            <person name="Chen Y."/>
            <person name="Shah S."/>
            <person name="Dougan E. K."/>
            <person name="Thang M."/>
            <person name="Chan C."/>
        </authorList>
    </citation>
    <scope>NUCLEOTIDE SEQUENCE [LARGE SCALE GENOMIC DNA]</scope>
</reference>
<comment type="caution">
    <text evidence="11">The sequence shown here is derived from an EMBL/GenBank/DDBJ whole genome shotgun (WGS) entry which is preliminary data.</text>
</comment>
<comment type="cofactor">
    <cofactor evidence="1">
        <name>FAD</name>
        <dbReference type="ChEBI" id="CHEBI:57692"/>
    </cofactor>
</comment>
<evidence type="ECO:0000313" key="11">
    <source>
        <dbReference type="EMBL" id="CAK9005802.1"/>
    </source>
</evidence>
<gene>
    <name evidence="11" type="ORF">SCF082_LOCUS8751</name>
    <name evidence="12" type="ORF">SCF082_LOCUS8767</name>
</gene>
<name>A0ABP0IUN4_9DINO</name>
<evidence type="ECO:0000256" key="4">
    <source>
        <dbReference type="ARBA" id="ARBA00022714"/>
    </source>
</evidence>
<sequence length="618" mass="66997">MSAWVSSRPWMQRLLRAGAISSRTYSRTSRMSWCLDLPRSNRWDLRPLAVMLTAAMGVEHARGTSTCSSTQRVSLGKVSEFEEASMKEVKLEGGSAVLVHRHQGEFFVTSPACSHYGAPLRKGVSSSGGRGGGPTVTCPLHDASFDLRTGEVVRGPSVDGIAVYKSEVKDGTVFAHVPSEIATGGKHQRVLKAMAKRKSSDSRTFVLLGGGCASLAAAETLRQEGFTGRIVMVTKESHLPYDRVQLSKALDKPVDKLLLRPASFYKDYDIEVLQGATVTKLNTKEQTIQYTKDNVPEQMKYDKVLVATGGSPRKLFVPGSDLKNIFTLRTPEDAAQIAALAQKGQKMIVVGGSFIGMEVASSLAKKGCDVAVIAMETVPFERVLGKKVGASFARKLQKEGVEWFGTSQVRLFRGNETVNGVELEDGEVLPADAVVVGAGVLPNTRFVEGLSLDKNGAIIVNPLLQAENCENLFAAGDVCAYPAVKTGQRVRIEHWDVAMQQGRTAASNMLGKFQPFTTTPFFWSGLFGNLNLRFVGHAPEALDRVIIEGDVSKMEFISYYTEDDEIRAVATVNRDPIAVVCAELMKRGRMPSVSELMLGTVNADVLTQRLKDLGIAGA</sequence>
<dbReference type="PANTHER" id="PTHR43557:SF2">
    <property type="entry name" value="RIESKE DOMAIN-CONTAINING PROTEIN-RELATED"/>
    <property type="match status" value="1"/>
</dbReference>
<keyword evidence="6" id="KW-0274">FAD</keyword>
<evidence type="ECO:0000313" key="13">
    <source>
        <dbReference type="Proteomes" id="UP001642464"/>
    </source>
</evidence>
<evidence type="ECO:0000256" key="6">
    <source>
        <dbReference type="ARBA" id="ARBA00022827"/>
    </source>
</evidence>
<dbReference type="InterPro" id="IPR023753">
    <property type="entry name" value="FAD/NAD-binding_dom"/>
</dbReference>
<dbReference type="InterPro" id="IPR017941">
    <property type="entry name" value="Rieske_2Fe-2S"/>
</dbReference>
<dbReference type="SUPFAM" id="SSF55424">
    <property type="entry name" value="FAD/NAD-linked reductases, dimerisation (C-terminal) domain"/>
    <property type="match status" value="1"/>
</dbReference>
<evidence type="ECO:0000256" key="9">
    <source>
        <dbReference type="ARBA" id="ARBA00023014"/>
    </source>
</evidence>
<evidence type="ECO:0000256" key="7">
    <source>
        <dbReference type="ARBA" id="ARBA00023002"/>
    </source>
</evidence>
<evidence type="ECO:0000313" key="12">
    <source>
        <dbReference type="EMBL" id="CAK9005837.1"/>
    </source>
</evidence>
<dbReference type="Gene3D" id="2.102.10.10">
    <property type="entry name" value="Rieske [2Fe-2S] iron-sulphur domain"/>
    <property type="match status" value="1"/>
</dbReference>
<dbReference type="InterPro" id="IPR028202">
    <property type="entry name" value="Reductase_C"/>
</dbReference>
<evidence type="ECO:0000256" key="2">
    <source>
        <dbReference type="ARBA" id="ARBA00006442"/>
    </source>
</evidence>
<keyword evidence="7" id="KW-0560">Oxidoreductase</keyword>
<evidence type="ECO:0000259" key="10">
    <source>
        <dbReference type="PROSITE" id="PS51296"/>
    </source>
</evidence>
<dbReference type="Gene3D" id="3.30.390.30">
    <property type="match status" value="1"/>
</dbReference>
<dbReference type="PANTHER" id="PTHR43557">
    <property type="entry name" value="APOPTOSIS-INDUCING FACTOR 1"/>
    <property type="match status" value="1"/>
</dbReference>
<dbReference type="PRINTS" id="PR00411">
    <property type="entry name" value="PNDRDTASEI"/>
</dbReference>
<dbReference type="InterPro" id="IPR036922">
    <property type="entry name" value="Rieske_2Fe-2S_sf"/>
</dbReference>
<keyword evidence="9" id="KW-0411">Iron-sulfur</keyword>
<dbReference type="PROSITE" id="PS51296">
    <property type="entry name" value="RIESKE"/>
    <property type="match status" value="1"/>
</dbReference>
<dbReference type="SUPFAM" id="SSF51905">
    <property type="entry name" value="FAD/NAD(P)-binding domain"/>
    <property type="match status" value="2"/>
</dbReference>
<dbReference type="Pfam" id="PF00355">
    <property type="entry name" value="Rieske"/>
    <property type="match status" value="1"/>
</dbReference>
<dbReference type="SUPFAM" id="SSF50022">
    <property type="entry name" value="ISP domain"/>
    <property type="match status" value="1"/>
</dbReference>
<proteinExistence type="inferred from homology"/>
<keyword evidence="8" id="KW-0408">Iron</keyword>
<evidence type="ECO:0000256" key="5">
    <source>
        <dbReference type="ARBA" id="ARBA00022723"/>
    </source>
</evidence>
<keyword evidence="5" id="KW-0479">Metal-binding</keyword>
<keyword evidence="3" id="KW-0285">Flavoprotein</keyword>
<keyword evidence="13" id="KW-1185">Reference proteome</keyword>
<dbReference type="EMBL" id="CAXAMM010005047">
    <property type="protein sequence ID" value="CAK9005837.1"/>
    <property type="molecule type" value="Genomic_DNA"/>
</dbReference>
<dbReference type="Gene3D" id="3.50.50.60">
    <property type="entry name" value="FAD/NAD(P)-binding domain"/>
    <property type="match status" value="2"/>
</dbReference>
<protein>
    <submittedName>
        <fullName evidence="11">Apoptosis-inducing factor 3 (Apoptosis-inducing factor-like protein)</fullName>
    </submittedName>
</protein>
<organism evidence="11 13">
    <name type="scientific">Durusdinium trenchii</name>
    <dbReference type="NCBI Taxonomy" id="1381693"/>
    <lineage>
        <taxon>Eukaryota</taxon>
        <taxon>Sar</taxon>
        <taxon>Alveolata</taxon>
        <taxon>Dinophyceae</taxon>
        <taxon>Suessiales</taxon>
        <taxon>Symbiodiniaceae</taxon>
        <taxon>Durusdinium</taxon>
    </lineage>
</organism>
<dbReference type="EMBL" id="CAXAMM010005036">
    <property type="protein sequence ID" value="CAK9005802.1"/>
    <property type="molecule type" value="Genomic_DNA"/>
</dbReference>
<dbReference type="Proteomes" id="UP001642464">
    <property type="component" value="Unassembled WGS sequence"/>
</dbReference>
<dbReference type="Pfam" id="PF07992">
    <property type="entry name" value="Pyr_redox_2"/>
    <property type="match status" value="1"/>
</dbReference>
<dbReference type="InterPro" id="IPR016156">
    <property type="entry name" value="FAD/NAD-linked_Rdtase_dimer_sf"/>
</dbReference>
<accession>A0ABP0IUN4</accession>
<evidence type="ECO:0000256" key="3">
    <source>
        <dbReference type="ARBA" id="ARBA00022630"/>
    </source>
</evidence>
<dbReference type="Pfam" id="PF14759">
    <property type="entry name" value="Reductase_C"/>
    <property type="match status" value="1"/>
</dbReference>
<keyword evidence="4" id="KW-0001">2Fe-2S</keyword>
<comment type="similarity">
    <text evidence="2">Belongs to the FAD-dependent oxidoreductase family.</text>
</comment>
<feature type="domain" description="Rieske" evidence="10">
    <location>
        <begin position="73"/>
        <end position="175"/>
    </location>
</feature>
<dbReference type="PRINTS" id="PR00368">
    <property type="entry name" value="FADPNR"/>
</dbReference>